<evidence type="ECO:0000256" key="3">
    <source>
        <dbReference type="ARBA" id="ARBA00022692"/>
    </source>
</evidence>
<feature type="transmembrane region" description="Helical" evidence="6">
    <location>
        <begin position="451"/>
        <end position="471"/>
    </location>
</feature>
<dbReference type="PROSITE" id="PS01022">
    <property type="entry name" value="PTR2_1"/>
    <property type="match status" value="1"/>
</dbReference>
<feature type="transmembrane region" description="Helical" evidence="6">
    <location>
        <begin position="131"/>
        <end position="152"/>
    </location>
</feature>
<keyword evidence="3 6" id="KW-0812">Transmembrane</keyword>
<evidence type="ECO:0000256" key="4">
    <source>
        <dbReference type="ARBA" id="ARBA00022989"/>
    </source>
</evidence>
<dbReference type="Pfam" id="PF00854">
    <property type="entry name" value="PTR2"/>
    <property type="match status" value="1"/>
</dbReference>
<dbReference type="GO" id="GO:0022857">
    <property type="term" value="F:transmembrane transporter activity"/>
    <property type="evidence" value="ECO:0007669"/>
    <property type="project" value="InterPro"/>
</dbReference>
<protein>
    <recommendedName>
        <fullName evidence="9">Peptide transporter PTR2</fullName>
    </recommendedName>
</protein>
<dbReference type="GO" id="GO:0006857">
    <property type="term" value="P:oligopeptide transport"/>
    <property type="evidence" value="ECO:0007669"/>
    <property type="project" value="InterPro"/>
</dbReference>
<feature type="transmembrane region" description="Helical" evidence="6">
    <location>
        <begin position="158"/>
        <end position="184"/>
    </location>
</feature>
<proteinExistence type="inferred from homology"/>
<keyword evidence="8" id="KW-1185">Reference proteome</keyword>
<accession>A0A9N9UB70</accession>
<keyword evidence="4 6" id="KW-1133">Transmembrane helix</keyword>
<evidence type="ECO:0008006" key="9">
    <source>
        <dbReference type="Google" id="ProtNLM"/>
    </source>
</evidence>
<sequence>YNGLVSVHSDLNRVVSSKTADSELSSTPDGGQPTEFEIQTLRRVSDSIPKSAWLVCVIETAERFTYYGISGPLQNYMQNPYGNPLRPGALGLGQANASSISYGFTFWMYVTPMVGAWLADSFLGRFRTISWGAAIYVCGLLVLFVSSFPFSLERGGGLGGFIASLFLIGTGAGAIKANVSVLIFDQYTETKQKIRTLKSGERVIVDPQATITNIYMIYYNILCIGCLSGIPATYIELRIGFWATFLLPFCVFWIAIAALAFGRKKYVRNKPEPVLGKAFSAFGIAVRNGFNMDAAKPSYQAQHGGSAKITWDDRFVDELKRGLYACKVFIPQPISWLCYLQATNNLVSQAGTMETHGLPNDILYNFQLILEIVLIHILRTIIYPQLRKWRVPLGPVRRITAGFVFGTLAIAWAAIVQKIIYSAGPCYDAPLKCDASQGGKLPNHVHIMVQFPAYILFALNEIFSAITAHEYAYTKAPKSMKSVVGALNFITVAVAALLGIAVSRAAKDPGLTTMYGVLAGVYFVVTCLFWYFCHGYDKLEDELFDLDATNTVEREQPSRPTDQ</sequence>
<gene>
    <name evidence="7" type="ORF">CBYS24578_00017403</name>
</gene>
<feature type="transmembrane region" description="Helical" evidence="6">
    <location>
        <begin position="100"/>
        <end position="119"/>
    </location>
</feature>
<evidence type="ECO:0000313" key="8">
    <source>
        <dbReference type="Proteomes" id="UP000754883"/>
    </source>
</evidence>
<feature type="non-terminal residue" evidence="7">
    <location>
        <position position="1"/>
    </location>
</feature>
<evidence type="ECO:0000256" key="6">
    <source>
        <dbReference type="SAM" id="Phobius"/>
    </source>
</evidence>
<dbReference type="InterPro" id="IPR018456">
    <property type="entry name" value="PTR2_symporter_CS"/>
</dbReference>
<dbReference type="EMBL" id="CABFNO020001327">
    <property type="protein sequence ID" value="CAG9981779.1"/>
    <property type="molecule type" value="Genomic_DNA"/>
</dbReference>
<name>A0A9N9UB70_9HYPO</name>
<evidence type="ECO:0000313" key="7">
    <source>
        <dbReference type="EMBL" id="CAG9981779.1"/>
    </source>
</evidence>
<evidence type="ECO:0000256" key="2">
    <source>
        <dbReference type="ARBA" id="ARBA00005982"/>
    </source>
</evidence>
<dbReference type="InterPro" id="IPR000109">
    <property type="entry name" value="POT_fam"/>
</dbReference>
<feature type="transmembrane region" description="Helical" evidence="6">
    <location>
        <begin position="514"/>
        <end position="533"/>
    </location>
</feature>
<keyword evidence="5 6" id="KW-0472">Membrane</keyword>
<evidence type="ECO:0000256" key="1">
    <source>
        <dbReference type="ARBA" id="ARBA00004141"/>
    </source>
</evidence>
<dbReference type="Gene3D" id="1.20.1250.20">
    <property type="entry name" value="MFS general substrate transporter like domains"/>
    <property type="match status" value="1"/>
</dbReference>
<feature type="transmembrane region" description="Helical" evidence="6">
    <location>
        <begin position="217"/>
        <end position="235"/>
    </location>
</feature>
<feature type="transmembrane region" description="Helical" evidence="6">
    <location>
        <begin position="483"/>
        <end position="502"/>
    </location>
</feature>
<dbReference type="SUPFAM" id="SSF103473">
    <property type="entry name" value="MFS general substrate transporter"/>
    <property type="match status" value="1"/>
</dbReference>
<feature type="transmembrane region" description="Helical" evidence="6">
    <location>
        <begin position="241"/>
        <end position="261"/>
    </location>
</feature>
<organism evidence="7 8">
    <name type="scientific">Clonostachys byssicola</name>
    <dbReference type="NCBI Taxonomy" id="160290"/>
    <lineage>
        <taxon>Eukaryota</taxon>
        <taxon>Fungi</taxon>
        <taxon>Dikarya</taxon>
        <taxon>Ascomycota</taxon>
        <taxon>Pezizomycotina</taxon>
        <taxon>Sordariomycetes</taxon>
        <taxon>Hypocreomycetidae</taxon>
        <taxon>Hypocreales</taxon>
        <taxon>Bionectriaceae</taxon>
        <taxon>Clonostachys</taxon>
    </lineage>
</organism>
<reference evidence="7" key="1">
    <citation type="submission" date="2021-10" db="EMBL/GenBank/DDBJ databases">
        <authorList>
            <person name="Piombo E."/>
        </authorList>
    </citation>
    <scope>NUCLEOTIDE SEQUENCE</scope>
</reference>
<comment type="caution">
    <text evidence="7">The sequence shown here is derived from an EMBL/GenBank/DDBJ whole genome shotgun (WGS) entry which is preliminary data.</text>
</comment>
<dbReference type="GO" id="GO:0016020">
    <property type="term" value="C:membrane"/>
    <property type="evidence" value="ECO:0007669"/>
    <property type="project" value="UniProtKB-SubCell"/>
</dbReference>
<comment type="subcellular location">
    <subcellularLocation>
        <location evidence="1">Membrane</location>
        <topology evidence="1">Multi-pass membrane protein</topology>
    </subcellularLocation>
</comment>
<dbReference type="Proteomes" id="UP000754883">
    <property type="component" value="Unassembled WGS sequence"/>
</dbReference>
<dbReference type="OrthoDB" id="8904098at2759"/>
<dbReference type="InterPro" id="IPR036259">
    <property type="entry name" value="MFS_trans_sf"/>
</dbReference>
<dbReference type="AlphaFoldDB" id="A0A9N9UB70"/>
<evidence type="ECO:0000256" key="5">
    <source>
        <dbReference type="ARBA" id="ARBA00023136"/>
    </source>
</evidence>
<feature type="transmembrane region" description="Helical" evidence="6">
    <location>
        <begin position="403"/>
        <end position="421"/>
    </location>
</feature>
<dbReference type="PANTHER" id="PTHR11654">
    <property type="entry name" value="OLIGOPEPTIDE TRANSPORTER-RELATED"/>
    <property type="match status" value="1"/>
</dbReference>
<comment type="similarity">
    <text evidence="2">Belongs to the major facilitator superfamily. Proton-dependent oligopeptide transporter (POT/PTR) (TC 2.A.17) family.</text>
</comment>